<dbReference type="SUPFAM" id="SSF56935">
    <property type="entry name" value="Porins"/>
    <property type="match status" value="1"/>
</dbReference>
<dbReference type="NCBIfam" id="TIGR04056">
    <property type="entry name" value="OMP_RagA_SusC"/>
    <property type="match status" value="1"/>
</dbReference>
<evidence type="ECO:0000259" key="5">
    <source>
        <dbReference type="Pfam" id="PF07715"/>
    </source>
</evidence>
<keyword evidence="1" id="KW-1134">Transmembrane beta strand</keyword>
<keyword evidence="1 2" id="KW-0472">Membrane</keyword>
<dbReference type="Proteomes" id="UP000625283">
    <property type="component" value="Unassembled WGS sequence"/>
</dbReference>
<dbReference type="InterPro" id="IPR037066">
    <property type="entry name" value="Plug_dom_sf"/>
</dbReference>
<name>A0ABS1R8N9_9SPHI</name>
<keyword evidence="1" id="KW-0813">Transport</keyword>
<dbReference type="InterPro" id="IPR012910">
    <property type="entry name" value="Plug_dom"/>
</dbReference>
<dbReference type="EMBL" id="JAERTY010000008">
    <property type="protein sequence ID" value="MBL1410171.1"/>
    <property type="molecule type" value="Genomic_DNA"/>
</dbReference>
<comment type="caution">
    <text evidence="6">The sequence shown here is derived from an EMBL/GenBank/DDBJ whole genome shotgun (WGS) entry which is preliminary data.</text>
</comment>
<dbReference type="Pfam" id="PF00593">
    <property type="entry name" value="TonB_dep_Rec_b-barrel"/>
    <property type="match status" value="1"/>
</dbReference>
<protein>
    <submittedName>
        <fullName evidence="6">SusC/RagA family TonB-linked outer membrane protein</fullName>
    </submittedName>
</protein>
<sequence>MDIVFKFTKQSGYRTIFKYLSMCFLCLGFSSTVDAQIKTLEGKVFDADRKSPLAGITISIKGKNVTTVSNAAGVFSIRINIADTLLFTSLDRINLERIYKGESNMEVYLESQGREMEEVVVVGYGVLKKKTVVGAVAEINGDEIKDRPTPNVTRALQGQIPGLNVIQSDGKPNHGGNITVRGQNTSFKARKMGGGEHSNTLGQGGGALVLIDGAEGDINTVNPEDILTVSVLKDASSAAVYGARGAFGVILITTRKPKGNVSKLSYGFAQSFMERTVRWEENVVSDPVAWVEGFRESYQNAMPNGTVPSLMNNYFPYSDAWYEELKRRQADPTLDNYNLDENGNYIYYGATNWLEEFYKPNNKATVHSLNFSGGSEAANYYLSGRMYTQDGIYKIGNEDFDKYNVRGKGSIKIKPWLTIDNNTSLNINNYLQPMVHYGQNVVGRQVDLFGFPVATVKNPDGSWTQTAAKVGYAAFSEGTSFQDNKYLEVANTSSLLLDIVPAIFNVRGDFTYKAIRSQRQRAENLYTFYTGLTASGKDYNESSLEDWRYDTDYISANVVGTYTPELGHGHNLNLVAGWNLEDSHYKNQKTYRTGNLYPSKPGFTLMDGEYYSTLSGGNTWGLIGLFSRINYNFHNRYIAEISFRYDGSSKFPKDSQWGFFPSASLGWNLSEESFLKERTASWLNNFKIRGSVGSLGNANISPYQFLETLTFAKSSVLINGNRVPYTDAPSLIPEGITWETVTTYNIGADIAVLNNRLNFVGDYYHRYTTDLYTVGPNQPQVLGSSAPRGNFASLKTRGWEASLTWKDKLDLPTSPLQYSIKAMVWDSRSWVTDYFNANGDLTTYYEGMELGEIWGFRTAGIYASNSEAKNGPAYHFFKNGEMFEAYAGDLKFVDLDGDGIMTKGDRTLNSHGDMEIIGNTSPRYQFGFNLAANWKGFGISGFFQGVLKKNWYPWTESGFFWGQHNRAYGFLMKSQTGDNIVQVDKSSSDWVVTNMDKNPYWTRRVSLAANRNDGPLTWENTHYLQDAAYIRLKNITLDYSLPTSILAKVGVSSCRVYVTAENLWTYSPMFKYTAMFDPEVIDSGDSDFASSTTSGLSGTGNGYSYPMLKNITLGLNISF</sequence>
<dbReference type="InterPro" id="IPR039426">
    <property type="entry name" value="TonB-dep_rcpt-like"/>
</dbReference>
<feature type="domain" description="TonB-dependent receptor-like beta-barrel" evidence="4">
    <location>
        <begin position="504"/>
        <end position="974"/>
    </location>
</feature>
<comment type="subcellular location">
    <subcellularLocation>
        <location evidence="1">Cell outer membrane</location>
        <topology evidence="1">Multi-pass membrane protein</topology>
    </subcellularLocation>
</comment>
<dbReference type="InterPro" id="IPR008969">
    <property type="entry name" value="CarboxyPept-like_regulatory"/>
</dbReference>
<proteinExistence type="inferred from homology"/>
<keyword evidence="1" id="KW-0998">Cell outer membrane</keyword>
<reference evidence="6 7" key="1">
    <citation type="submission" date="2021-01" db="EMBL/GenBank/DDBJ databases">
        <title>C459-1 draft genome sequence.</title>
        <authorList>
            <person name="Zhang X.-F."/>
        </authorList>
    </citation>
    <scope>NUCLEOTIDE SEQUENCE [LARGE SCALE GENOMIC DNA]</scope>
    <source>
        <strain evidence="7">C459-1</strain>
    </source>
</reference>
<evidence type="ECO:0000313" key="6">
    <source>
        <dbReference type="EMBL" id="MBL1410171.1"/>
    </source>
</evidence>
<evidence type="ECO:0000256" key="2">
    <source>
        <dbReference type="RuleBase" id="RU003357"/>
    </source>
</evidence>
<dbReference type="InterPro" id="IPR023997">
    <property type="entry name" value="TonB-dep_OMP_SusC/RagA_CS"/>
</dbReference>
<dbReference type="Pfam" id="PF13715">
    <property type="entry name" value="CarbopepD_reg_2"/>
    <property type="match status" value="1"/>
</dbReference>
<gene>
    <name evidence="6" type="ORF">JKG61_15565</name>
</gene>
<dbReference type="InterPro" id="IPR000531">
    <property type="entry name" value="Beta-barrel_TonB"/>
</dbReference>
<evidence type="ECO:0000256" key="3">
    <source>
        <dbReference type="SAM" id="SignalP"/>
    </source>
</evidence>
<evidence type="ECO:0000313" key="7">
    <source>
        <dbReference type="Proteomes" id="UP000625283"/>
    </source>
</evidence>
<accession>A0ABS1R8N9</accession>
<dbReference type="NCBIfam" id="TIGR04057">
    <property type="entry name" value="SusC_RagA_signa"/>
    <property type="match status" value="1"/>
</dbReference>
<dbReference type="PROSITE" id="PS52016">
    <property type="entry name" value="TONB_DEPENDENT_REC_3"/>
    <property type="match status" value="1"/>
</dbReference>
<organism evidence="6 7">
    <name type="scientific">Sphingobacterium faecale</name>
    <dbReference type="NCBI Taxonomy" id="2803775"/>
    <lineage>
        <taxon>Bacteria</taxon>
        <taxon>Pseudomonadati</taxon>
        <taxon>Bacteroidota</taxon>
        <taxon>Sphingobacteriia</taxon>
        <taxon>Sphingobacteriales</taxon>
        <taxon>Sphingobacteriaceae</taxon>
        <taxon>Sphingobacterium</taxon>
    </lineage>
</organism>
<comment type="similarity">
    <text evidence="1 2">Belongs to the TonB-dependent receptor family.</text>
</comment>
<feature type="domain" description="TonB-dependent receptor plug" evidence="5">
    <location>
        <begin position="129"/>
        <end position="249"/>
    </location>
</feature>
<dbReference type="InterPro" id="IPR023996">
    <property type="entry name" value="TonB-dep_OMP_SusC/RagA"/>
</dbReference>
<dbReference type="Gene3D" id="2.170.130.10">
    <property type="entry name" value="TonB-dependent receptor, plug domain"/>
    <property type="match status" value="1"/>
</dbReference>
<dbReference type="SUPFAM" id="SSF49464">
    <property type="entry name" value="Carboxypeptidase regulatory domain-like"/>
    <property type="match status" value="1"/>
</dbReference>
<keyword evidence="2" id="KW-0798">TonB box</keyword>
<feature type="chain" id="PRO_5046351219" evidence="3">
    <location>
        <begin position="36"/>
        <end position="1119"/>
    </location>
</feature>
<evidence type="ECO:0000259" key="4">
    <source>
        <dbReference type="Pfam" id="PF00593"/>
    </source>
</evidence>
<evidence type="ECO:0000256" key="1">
    <source>
        <dbReference type="PROSITE-ProRule" id="PRU01360"/>
    </source>
</evidence>
<keyword evidence="1" id="KW-0812">Transmembrane</keyword>
<dbReference type="Pfam" id="PF07715">
    <property type="entry name" value="Plug"/>
    <property type="match status" value="1"/>
</dbReference>
<keyword evidence="7" id="KW-1185">Reference proteome</keyword>
<keyword evidence="3" id="KW-0732">Signal</keyword>
<feature type="signal peptide" evidence="3">
    <location>
        <begin position="1"/>
        <end position="35"/>
    </location>
</feature>